<feature type="domain" description="Dihydrodipicolinate reductase N-terminal" evidence="3">
    <location>
        <begin position="12"/>
        <end position="107"/>
    </location>
</feature>
<gene>
    <name evidence="4" type="ORF">A2626_02180</name>
</gene>
<dbReference type="GO" id="GO:0008839">
    <property type="term" value="F:4-hydroxy-tetrahydrodipicolinate reductase"/>
    <property type="evidence" value="ECO:0007669"/>
    <property type="project" value="InterPro"/>
</dbReference>
<keyword evidence="2" id="KW-0560">Oxidoreductase</keyword>
<evidence type="ECO:0000256" key="1">
    <source>
        <dbReference type="ARBA" id="ARBA00022857"/>
    </source>
</evidence>
<dbReference type="Proteomes" id="UP000177360">
    <property type="component" value="Unassembled WGS sequence"/>
</dbReference>
<dbReference type="Pfam" id="PF01113">
    <property type="entry name" value="DapB_N"/>
    <property type="match status" value="1"/>
</dbReference>
<evidence type="ECO:0000313" key="4">
    <source>
        <dbReference type="EMBL" id="OGZ19469.1"/>
    </source>
</evidence>
<dbReference type="AlphaFoldDB" id="A0A1G2E1F8"/>
<sequence>MVFGKESQVGRIKVMVVGLPGRAISMVAEEVSRQDDMELLGFTLGNKPERFRANGSEIVQIESRLRKQKLAEFCPDVAVDFTPRAEIMRFRDNVALYCERGIRLVAGEDRSLILRKAKVPVAIVPNVRPGSCHLIIPLVMRAIRTLSKSRGEKRVFHFTEAVAI</sequence>
<dbReference type="EMBL" id="MHLZ01000031">
    <property type="protein sequence ID" value="OGZ19469.1"/>
    <property type="molecule type" value="Genomic_DNA"/>
</dbReference>
<organism evidence="4 5">
    <name type="scientific">Candidatus Nealsonbacteria bacterium RIFCSPHIGHO2_01_FULL_38_55</name>
    <dbReference type="NCBI Taxonomy" id="1801664"/>
    <lineage>
        <taxon>Bacteria</taxon>
        <taxon>Candidatus Nealsoniibacteriota</taxon>
    </lineage>
</organism>
<evidence type="ECO:0000313" key="5">
    <source>
        <dbReference type="Proteomes" id="UP000177360"/>
    </source>
</evidence>
<evidence type="ECO:0000256" key="2">
    <source>
        <dbReference type="ARBA" id="ARBA00023002"/>
    </source>
</evidence>
<proteinExistence type="predicted"/>
<dbReference type="InterPro" id="IPR000846">
    <property type="entry name" value="DapB_N"/>
</dbReference>
<dbReference type="Gene3D" id="3.40.50.720">
    <property type="entry name" value="NAD(P)-binding Rossmann-like Domain"/>
    <property type="match status" value="1"/>
</dbReference>
<protein>
    <recommendedName>
        <fullName evidence="3">Dihydrodipicolinate reductase N-terminal domain-containing protein</fullName>
    </recommendedName>
</protein>
<keyword evidence="1" id="KW-0521">NADP</keyword>
<reference evidence="4 5" key="1">
    <citation type="journal article" date="2016" name="Nat. Commun.">
        <title>Thousands of microbial genomes shed light on interconnected biogeochemical processes in an aquifer system.</title>
        <authorList>
            <person name="Anantharaman K."/>
            <person name="Brown C.T."/>
            <person name="Hug L.A."/>
            <person name="Sharon I."/>
            <person name="Castelle C.J."/>
            <person name="Probst A.J."/>
            <person name="Thomas B.C."/>
            <person name="Singh A."/>
            <person name="Wilkins M.J."/>
            <person name="Karaoz U."/>
            <person name="Brodie E.L."/>
            <person name="Williams K.H."/>
            <person name="Hubbard S.S."/>
            <person name="Banfield J.F."/>
        </authorList>
    </citation>
    <scope>NUCLEOTIDE SEQUENCE [LARGE SCALE GENOMIC DNA]</scope>
</reference>
<accession>A0A1G2E1F8</accession>
<comment type="caution">
    <text evidence="4">The sequence shown here is derived from an EMBL/GenBank/DDBJ whole genome shotgun (WGS) entry which is preliminary data.</text>
</comment>
<evidence type="ECO:0000259" key="3">
    <source>
        <dbReference type="Pfam" id="PF01113"/>
    </source>
</evidence>
<name>A0A1G2E1F8_9BACT</name>
<dbReference type="GO" id="GO:0009089">
    <property type="term" value="P:lysine biosynthetic process via diaminopimelate"/>
    <property type="evidence" value="ECO:0007669"/>
    <property type="project" value="InterPro"/>
</dbReference>